<reference evidence="2 3" key="1">
    <citation type="submission" date="2021-08" db="EMBL/GenBank/DDBJ databases">
        <title>Streptomyces sp. PTM05 isolated from lichen.</title>
        <authorList>
            <person name="Somphong A."/>
            <person name="Phongsopitanun W."/>
            <person name="Tanasupawat S."/>
        </authorList>
    </citation>
    <scope>NUCLEOTIDE SEQUENCE [LARGE SCALE GENOMIC DNA]</scope>
    <source>
        <strain evidence="2 3">Ptm05</strain>
    </source>
</reference>
<feature type="transmembrane region" description="Helical" evidence="1">
    <location>
        <begin position="233"/>
        <end position="252"/>
    </location>
</feature>
<keyword evidence="1" id="KW-1133">Transmembrane helix</keyword>
<protein>
    <submittedName>
        <fullName evidence="2">MFS transporter</fullName>
    </submittedName>
</protein>
<sequence>MTTLEPASRAAFSPRRQAVAAWLRDPVVASVLLAAVLHVVWAVFLATEGGDLAAQYAWTEFADRNPGSAYNLSWYGGMHPVSYSVLTPYLMAALGVRTTAVIVGTASAAIFARMLVHTRVRRPMVPALWGAFALWCDSASGRVTFAVGVFFGLAAVWVAYESWGSRAWRGAAAAVLGALATMSSPVAGLFVEVVAAALFFTGRRKDAYAMAAGPVLVVAATTIFFPFYGVQPFSLAGALLPIGVSLPLALWAPESWRPVRIAAGVYSLGVALTLAVPSPIGSNVVRLALLFAGALLLAAAAGRRHLEPRKVLALYLAFAVAAVWQIFKPVQDLVATAPAAGWASYARPLESELRRLDADQGRVEVVSAQTHFESAGLSPYVDLARGWNRQVDVERNPLFYNGTLTAASYHDWLRRWAVNYVVLPNATPDNAAVVEARLVSEGQPWLRQVWKDPHWRVYRVTDPVPLAAAPSTVVQAGESELSLRVPAAGSVLVRITWSPWLGVLGGGHGCLEQDGDWTMLHASGPGLFRIGARYQLPRGTPCPTRSGS</sequence>
<keyword evidence="1" id="KW-0812">Transmembrane</keyword>
<evidence type="ECO:0000313" key="2">
    <source>
        <dbReference type="EMBL" id="MBY8885911.1"/>
    </source>
</evidence>
<keyword evidence="1" id="KW-0472">Membrane</keyword>
<feature type="transmembrane region" description="Helical" evidence="1">
    <location>
        <begin position="89"/>
        <end position="115"/>
    </location>
</feature>
<accession>A0ABS7QRU5</accession>
<feature type="transmembrane region" description="Helical" evidence="1">
    <location>
        <begin position="284"/>
        <end position="302"/>
    </location>
</feature>
<dbReference type="RefSeq" id="WP_222977604.1">
    <property type="nucleotide sequence ID" value="NZ_JAINVZ010000007.1"/>
</dbReference>
<dbReference type="EMBL" id="JAINVZ010000007">
    <property type="protein sequence ID" value="MBY8885911.1"/>
    <property type="molecule type" value="Genomic_DNA"/>
</dbReference>
<feature type="transmembrane region" description="Helical" evidence="1">
    <location>
        <begin position="172"/>
        <end position="200"/>
    </location>
</feature>
<keyword evidence="3" id="KW-1185">Reference proteome</keyword>
<feature type="transmembrane region" description="Helical" evidence="1">
    <location>
        <begin position="207"/>
        <end position="227"/>
    </location>
</feature>
<proteinExistence type="predicted"/>
<feature type="transmembrane region" description="Helical" evidence="1">
    <location>
        <begin position="21"/>
        <end position="44"/>
    </location>
</feature>
<evidence type="ECO:0000256" key="1">
    <source>
        <dbReference type="SAM" id="Phobius"/>
    </source>
</evidence>
<feature type="transmembrane region" description="Helical" evidence="1">
    <location>
        <begin position="127"/>
        <end position="160"/>
    </location>
</feature>
<name>A0ABS7QRU5_9ACTN</name>
<organism evidence="2 3">
    <name type="scientific">Streptantibioticus parmotrematis</name>
    <dbReference type="NCBI Taxonomy" id="2873249"/>
    <lineage>
        <taxon>Bacteria</taxon>
        <taxon>Bacillati</taxon>
        <taxon>Actinomycetota</taxon>
        <taxon>Actinomycetes</taxon>
        <taxon>Kitasatosporales</taxon>
        <taxon>Streptomycetaceae</taxon>
        <taxon>Streptantibioticus</taxon>
    </lineage>
</organism>
<evidence type="ECO:0000313" key="3">
    <source>
        <dbReference type="Proteomes" id="UP001198565"/>
    </source>
</evidence>
<feature type="transmembrane region" description="Helical" evidence="1">
    <location>
        <begin position="311"/>
        <end position="327"/>
    </location>
</feature>
<comment type="caution">
    <text evidence="2">The sequence shown here is derived from an EMBL/GenBank/DDBJ whole genome shotgun (WGS) entry which is preliminary data.</text>
</comment>
<dbReference type="Proteomes" id="UP001198565">
    <property type="component" value="Unassembled WGS sequence"/>
</dbReference>
<feature type="transmembrane region" description="Helical" evidence="1">
    <location>
        <begin position="259"/>
        <end position="278"/>
    </location>
</feature>
<gene>
    <name evidence="2" type="ORF">K7472_13750</name>
</gene>